<keyword evidence="1" id="KW-0472">Membrane</keyword>
<accession>A0ABP1QGT2</accession>
<gene>
    <name evidence="2" type="ORF">ODALV1_LOCUS11169</name>
</gene>
<comment type="caution">
    <text evidence="2">The sequence shown here is derived from an EMBL/GenBank/DDBJ whole genome shotgun (WGS) entry which is preliminary data.</text>
</comment>
<sequence length="231" mass="25173">MFVKTCRQTHLIFILFQQDSNPTTSPPPPQIHNKSDRQKTSWLLERWAFRIPARVLGLLGLAIGGLSLGVLNLVDTHSNDEIKKAIELGRIIIIISMIITGLFIVVSFGLLIGAIQKNTCLCKAWIVMSVVSIIVSITDAVSSMSTVAKTRPGHIEIDLTPLFTAGVNIAIQLYCIWVVLAFIQQVKQVGLGETNSNGELGGQPGEGAQPQPTYQLQYPSQQASIAQSNNQ</sequence>
<keyword evidence="1" id="KW-0812">Transmembrane</keyword>
<feature type="transmembrane region" description="Helical" evidence="1">
    <location>
        <begin position="91"/>
        <end position="112"/>
    </location>
</feature>
<dbReference type="Proteomes" id="UP001642540">
    <property type="component" value="Unassembled WGS sequence"/>
</dbReference>
<evidence type="ECO:0000313" key="2">
    <source>
        <dbReference type="EMBL" id="CAL8102524.1"/>
    </source>
</evidence>
<feature type="transmembrane region" description="Helical" evidence="1">
    <location>
        <begin position="162"/>
        <end position="183"/>
    </location>
</feature>
<dbReference type="PANTHER" id="PTHR36694:SF11">
    <property type="entry name" value="LP21121P-RELATED"/>
    <property type="match status" value="1"/>
</dbReference>
<name>A0ABP1QGT2_9HEXA</name>
<feature type="transmembrane region" description="Helical" evidence="1">
    <location>
        <begin position="124"/>
        <end position="142"/>
    </location>
</feature>
<evidence type="ECO:0008006" key="4">
    <source>
        <dbReference type="Google" id="ProtNLM"/>
    </source>
</evidence>
<organism evidence="2 3">
    <name type="scientific">Orchesella dallaii</name>
    <dbReference type="NCBI Taxonomy" id="48710"/>
    <lineage>
        <taxon>Eukaryota</taxon>
        <taxon>Metazoa</taxon>
        <taxon>Ecdysozoa</taxon>
        <taxon>Arthropoda</taxon>
        <taxon>Hexapoda</taxon>
        <taxon>Collembola</taxon>
        <taxon>Entomobryomorpha</taxon>
        <taxon>Entomobryoidea</taxon>
        <taxon>Orchesellidae</taxon>
        <taxon>Orchesellinae</taxon>
        <taxon>Orchesella</taxon>
    </lineage>
</organism>
<keyword evidence="3" id="KW-1185">Reference proteome</keyword>
<keyword evidence="1" id="KW-1133">Transmembrane helix</keyword>
<protein>
    <recommendedName>
        <fullName evidence="4">Transmembrane protein</fullName>
    </recommendedName>
</protein>
<dbReference type="EMBL" id="CAXLJM020000034">
    <property type="protein sequence ID" value="CAL8102524.1"/>
    <property type="molecule type" value="Genomic_DNA"/>
</dbReference>
<reference evidence="2 3" key="1">
    <citation type="submission" date="2024-08" db="EMBL/GenBank/DDBJ databases">
        <authorList>
            <person name="Cucini C."/>
            <person name="Frati F."/>
        </authorList>
    </citation>
    <scope>NUCLEOTIDE SEQUENCE [LARGE SCALE GENOMIC DNA]</scope>
</reference>
<evidence type="ECO:0000256" key="1">
    <source>
        <dbReference type="SAM" id="Phobius"/>
    </source>
</evidence>
<proteinExistence type="predicted"/>
<feature type="transmembrane region" description="Helical" evidence="1">
    <location>
        <begin position="47"/>
        <end position="71"/>
    </location>
</feature>
<evidence type="ECO:0000313" key="3">
    <source>
        <dbReference type="Proteomes" id="UP001642540"/>
    </source>
</evidence>
<dbReference type="PANTHER" id="PTHR36694">
    <property type="entry name" value="PASIFLORA 1, ISOFORM A-RELATED"/>
    <property type="match status" value="1"/>
</dbReference>